<feature type="compositionally biased region" description="Polar residues" evidence="1">
    <location>
        <begin position="326"/>
        <end position="336"/>
    </location>
</feature>
<dbReference type="Pfam" id="PF00620">
    <property type="entry name" value="RhoGAP"/>
    <property type="match status" value="1"/>
</dbReference>
<evidence type="ECO:0000313" key="3">
    <source>
        <dbReference type="EMBL" id="KAF3430824.1"/>
    </source>
</evidence>
<dbReference type="SUPFAM" id="SSF48350">
    <property type="entry name" value="GTPase activation domain, GAP"/>
    <property type="match status" value="1"/>
</dbReference>
<dbReference type="Proteomes" id="UP000655588">
    <property type="component" value="Unassembled WGS sequence"/>
</dbReference>
<dbReference type="PANTHER" id="PTHR15670:SF4">
    <property type="entry name" value="RHO GTPASE-ACTIVATING PROTEIN 11A"/>
    <property type="match status" value="1"/>
</dbReference>
<comment type="caution">
    <text evidence="3">The sequence shown here is derived from an EMBL/GenBank/DDBJ whole genome shotgun (WGS) entry which is preliminary data.</text>
</comment>
<reference evidence="3" key="1">
    <citation type="submission" date="2019-11" db="EMBL/GenBank/DDBJ databases">
        <title>The nuclear and mitochondrial genomes of Frieseomelitta varia - a highly eusocial stingless bee (Meliponini) with a permanently sterile worker caste.</title>
        <authorList>
            <person name="Freitas F.C.P."/>
            <person name="Lourenco A.P."/>
            <person name="Nunes F.M.F."/>
            <person name="Paschoal A.R."/>
            <person name="Abreu F.C.P."/>
            <person name="Barbin F.O."/>
            <person name="Bataglia L."/>
            <person name="Cardoso-Junior C.A.M."/>
            <person name="Cervoni M.S."/>
            <person name="Silva S.R."/>
            <person name="Dalarmi F."/>
            <person name="Del Lama M.A."/>
            <person name="Depintor T.S."/>
            <person name="Ferreira K.M."/>
            <person name="Goria P.S."/>
            <person name="Jaskot M.C."/>
            <person name="Lago D.C."/>
            <person name="Luna-Lucena D."/>
            <person name="Moda L.M."/>
            <person name="Nascimento L."/>
            <person name="Pedrino M."/>
            <person name="Rabico F.O."/>
            <person name="Sanches F.C."/>
            <person name="Santos D.E."/>
            <person name="Santos C.G."/>
            <person name="Vieira J."/>
            <person name="Lopes T.F."/>
            <person name="Barchuk A.R."/>
            <person name="Hartfelder K."/>
            <person name="Simoes Z.L.P."/>
            <person name="Bitondi M.M.G."/>
            <person name="Pinheiro D.G."/>
        </authorList>
    </citation>
    <scope>NUCLEOTIDE SEQUENCE</scope>
    <source>
        <strain evidence="3">USP_RPSP 00005682</strain>
        <tissue evidence="3">Whole individual</tissue>
    </source>
</reference>
<dbReference type="EMBL" id="WNWW01000003">
    <property type="protein sequence ID" value="KAF3430824.1"/>
    <property type="molecule type" value="Genomic_DNA"/>
</dbReference>
<evidence type="ECO:0000256" key="1">
    <source>
        <dbReference type="SAM" id="MobiDB-lite"/>
    </source>
</evidence>
<organism evidence="3 4">
    <name type="scientific">Frieseomelitta varia</name>
    <dbReference type="NCBI Taxonomy" id="561572"/>
    <lineage>
        <taxon>Eukaryota</taxon>
        <taxon>Metazoa</taxon>
        <taxon>Ecdysozoa</taxon>
        <taxon>Arthropoda</taxon>
        <taxon>Hexapoda</taxon>
        <taxon>Insecta</taxon>
        <taxon>Pterygota</taxon>
        <taxon>Neoptera</taxon>
        <taxon>Endopterygota</taxon>
        <taxon>Hymenoptera</taxon>
        <taxon>Apocrita</taxon>
        <taxon>Aculeata</taxon>
        <taxon>Apoidea</taxon>
        <taxon>Anthophila</taxon>
        <taxon>Apidae</taxon>
        <taxon>Frieseomelitta</taxon>
    </lineage>
</organism>
<keyword evidence="4" id="KW-1185">Reference proteome</keyword>
<dbReference type="AlphaFoldDB" id="A0A833RYI6"/>
<name>A0A833RYI6_9HYME</name>
<sequence length="1021" mass="116846">MLIYDVLHKERVYHSIVSDLRNYGVKYRFKKNMFKTESSEGKRISKKVFKTPLLYQPLDVVNLSSGAIVHVPIFVSQASTFLEKYITQEGLFRKAGSQLRQKELMTRLDNGGSLGEKHHAIDVANCLKTFFRDLPEPLIPYTYHDLFVHCVMLKTYCVQALLLACILLPPHHLNTLAFFMEFLKKVAIYEKQNKMSIDNLAKVVGPNIMPLQVTTMSAVQMRLELHLIVVKILIENAESIGILPDHITQAISMETIGSTDNELDVSDHLRSKFKRKKHRSGSLTRKPHLSASNLNLRMFNGLKKIVGKNAVSEDGNVRDDQRMSENSDSMHISNTKSTKKRKVDNADLPITKKKRVIDKTDKSKKIRLSLDRFVLRKPKTVDESTESCASIFDTETERRWSSVCGSCDSQRTYRAYSDSSSHLKLILKDSEVSNELKEYNNMFGDVDVNLSDDNDEQVLLTKNDIKSSEWHPQLNSSSQDDLDNYDERCAFPLKRRLTVNNFETYSHVQVTSVDNQSEEYVTIPKSEYEEIKNRVSAIESRLSQELKYVNNENNEGNDDLLLHSVKKVQTAYEKTLEEASIETTVSTDYLAKKLGKELKIRRSDEHKIIRSPSARKIGSLRRRSQERMMSKRVRRTASWHISRGSDLQSHIQHNQDLSNTNSHNEKTLLLNYTKDTDYLRPISTSLWEEEKNNIMLNNVGNELKNSNVYPKKFNQSSLQSVKDRTHTTVRRVSSFHGNEFTNTIMYPSDTVEKLKKTNSQQNMSLNNTPASKLSSKFEGKKKTVMSWKDADGYFKSTNQTNTPVTQTGRASIAKLRTQNAGMVLAKAKLFDECTAKTYSQNASMNKKNDLLSIENDQCTNTTKQNCEGMELHRRSSKNIKNRNSKTVLKHPPSCSIMEIECKKEDVETCRNIPRDSVQRNTATHQKENKTSPVVQQVPMNTMLQDSRLTIYKVDNNSLCKTPHIKKPLTVKTPRSGKALVRRPLVDSRRTPLKAVGQLGTPKYQSPKTLHYISLERQVNKV</sequence>
<accession>A0A833RYI6</accession>
<dbReference type="InterPro" id="IPR000198">
    <property type="entry name" value="RhoGAP_dom"/>
</dbReference>
<evidence type="ECO:0000313" key="4">
    <source>
        <dbReference type="Proteomes" id="UP000655588"/>
    </source>
</evidence>
<dbReference type="PROSITE" id="PS50238">
    <property type="entry name" value="RHOGAP"/>
    <property type="match status" value="1"/>
</dbReference>
<proteinExistence type="predicted"/>
<gene>
    <name evidence="3" type="ORF">E2986_10140</name>
</gene>
<feature type="compositionally biased region" description="Basic and acidic residues" evidence="1">
    <location>
        <begin position="315"/>
        <end position="325"/>
    </location>
</feature>
<feature type="region of interest" description="Disordered" evidence="1">
    <location>
        <begin position="313"/>
        <end position="344"/>
    </location>
</feature>
<dbReference type="InterPro" id="IPR042869">
    <property type="entry name" value="ARHGAP11A/B"/>
</dbReference>
<feature type="domain" description="Rho-GAP" evidence="2">
    <location>
        <begin position="61"/>
        <end position="241"/>
    </location>
</feature>
<dbReference type="SMART" id="SM00324">
    <property type="entry name" value="RhoGAP"/>
    <property type="match status" value="1"/>
</dbReference>
<dbReference type="GO" id="GO:0005096">
    <property type="term" value="F:GTPase activator activity"/>
    <property type="evidence" value="ECO:0007669"/>
    <property type="project" value="TreeGrafter"/>
</dbReference>
<dbReference type="PANTHER" id="PTHR15670">
    <property type="entry name" value="RHO GTPASE ACTIVATING PROTEIN 11A"/>
    <property type="match status" value="1"/>
</dbReference>
<protein>
    <recommendedName>
        <fullName evidence="2">Rho-GAP domain-containing protein</fullName>
    </recommendedName>
</protein>
<dbReference type="Gene3D" id="1.10.555.10">
    <property type="entry name" value="Rho GTPase activation protein"/>
    <property type="match status" value="1"/>
</dbReference>
<dbReference type="GO" id="GO:0007165">
    <property type="term" value="P:signal transduction"/>
    <property type="evidence" value="ECO:0007669"/>
    <property type="project" value="InterPro"/>
</dbReference>
<evidence type="ECO:0000259" key="2">
    <source>
        <dbReference type="PROSITE" id="PS50238"/>
    </source>
</evidence>
<dbReference type="InterPro" id="IPR008936">
    <property type="entry name" value="Rho_GTPase_activation_prot"/>
</dbReference>